<evidence type="ECO:0000256" key="3">
    <source>
        <dbReference type="ARBA" id="ARBA00022692"/>
    </source>
</evidence>
<feature type="transmembrane region" description="Helical" evidence="7">
    <location>
        <begin position="348"/>
        <end position="368"/>
    </location>
</feature>
<dbReference type="Proteomes" id="UP000002247">
    <property type="component" value="Chromosome"/>
</dbReference>
<sequence>MRISGLFNARNVKFRWFFAARSASLFGSNAAPIALAFAVLEASHRSGDLGLVLAARSFALILLVLFGGVLSDRYPRDRVVLVGHLGAAATQAVAATILITGHFDLVAIMATEALNGALTALTGPGLYGMIGQVAPEGQVRKANALLGSTRQVATILGPSLGGLLVVTAGGGWALVLDAGCFLVAACCLAQLRLPKAGPEHPGGVFAELREGYGEFRTHTWIWTVVVGFAGLVFVQAGAWDVLGPVLAERSFGAQGWGLVLASEAMGFLVGNLVMYRLHIVKLMRLGQLCLVLTPLPLVPMALGAGLDWLLAASFFAGALFSVFGVAWDTSMQEHVPEEKLSRVASFDALGSWIAMPLGQVAALPLADFAGISCYLWAGAAVWCAMAVWPLFVPSLWHLEHGASKLGANSEGAHQPRGPMSAAEPADIGRSVGLTPLGPATSSAASPDRPPRR</sequence>
<dbReference type="HOGENOM" id="CLU_034180_17_3_11"/>
<dbReference type="CDD" id="cd06173">
    <property type="entry name" value="MFS_MefA_like"/>
    <property type="match status" value="1"/>
</dbReference>
<gene>
    <name evidence="8" type="ordered locus">Srot_1044</name>
</gene>
<dbReference type="EMBL" id="CP001958">
    <property type="protein sequence ID" value="ADG97517.1"/>
    <property type="molecule type" value="Genomic_DNA"/>
</dbReference>
<feature type="transmembrane region" description="Helical" evidence="7">
    <location>
        <begin position="79"/>
        <end position="99"/>
    </location>
</feature>
<feature type="region of interest" description="Disordered" evidence="6">
    <location>
        <begin position="407"/>
        <end position="452"/>
    </location>
</feature>
<dbReference type="OrthoDB" id="4528313at2"/>
<name>D6ZEZ3_SEGRD</name>
<organism evidence="8 9">
    <name type="scientific">Segniliparus rotundus (strain ATCC BAA-972 / CDC 1076 / CIP 108378 / DSM 44985 / JCM 13578)</name>
    <dbReference type="NCBI Taxonomy" id="640132"/>
    <lineage>
        <taxon>Bacteria</taxon>
        <taxon>Bacillati</taxon>
        <taxon>Actinomycetota</taxon>
        <taxon>Actinomycetes</taxon>
        <taxon>Mycobacteriales</taxon>
        <taxon>Segniliparaceae</taxon>
        <taxon>Segniliparus</taxon>
    </lineage>
</organism>
<dbReference type="GO" id="GO:0022857">
    <property type="term" value="F:transmembrane transporter activity"/>
    <property type="evidence" value="ECO:0007669"/>
    <property type="project" value="InterPro"/>
</dbReference>
<feature type="transmembrane region" description="Helical" evidence="7">
    <location>
        <begin position="142"/>
        <end position="166"/>
    </location>
</feature>
<evidence type="ECO:0000256" key="1">
    <source>
        <dbReference type="ARBA" id="ARBA00004651"/>
    </source>
</evidence>
<dbReference type="AlphaFoldDB" id="D6ZEZ3"/>
<dbReference type="PANTHER" id="PTHR23513">
    <property type="entry name" value="INTEGRAL MEMBRANE EFFLUX PROTEIN-RELATED"/>
    <property type="match status" value="1"/>
</dbReference>
<evidence type="ECO:0000256" key="5">
    <source>
        <dbReference type="ARBA" id="ARBA00023136"/>
    </source>
</evidence>
<keyword evidence="4 7" id="KW-1133">Transmembrane helix</keyword>
<evidence type="ECO:0000313" key="9">
    <source>
        <dbReference type="Proteomes" id="UP000002247"/>
    </source>
</evidence>
<feature type="transmembrane region" description="Helical" evidence="7">
    <location>
        <begin position="48"/>
        <end position="67"/>
    </location>
</feature>
<dbReference type="Pfam" id="PF07690">
    <property type="entry name" value="MFS_1"/>
    <property type="match status" value="1"/>
</dbReference>
<evidence type="ECO:0000313" key="8">
    <source>
        <dbReference type="EMBL" id="ADG97517.1"/>
    </source>
</evidence>
<evidence type="ECO:0000256" key="6">
    <source>
        <dbReference type="SAM" id="MobiDB-lite"/>
    </source>
</evidence>
<comment type="subcellular location">
    <subcellularLocation>
        <location evidence="1">Cell membrane</location>
        <topology evidence="1">Multi-pass membrane protein</topology>
    </subcellularLocation>
</comment>
<keyword evidence="9" id="KW-1185">Reference proteome</keyword>
<evidence type="ECO:0000256" key="7">
    <source>
        <dbReference type="SAM" id="Phobius"/>
    </source>
</evidence>
<keyword evidence="5 7" id="KW-0472">Membrane</keyword>
<dbReference type="STRING" id="640132.Srot_1044"/>
<feature type="transmembrane region" description="Helical" evidence="7">
    <location>
        <begin position="285"/>
        <end position="302"/>
    </location>
</feature>
<dbReference type="SUPFAM" id="SSF103473">
    <property type="entry name" value="MFS general substrate transporter"/>
    <property type="match status" value="1"/>
</dbReference>
<evidence type="ECO:0000256" key="4">
    <source>
        <dbReference type="ARBA" id="ARBA00022989"/>
    </source>
</evidence>
<accession>D6ZEZ3</accession>
<dbReference type="Gene3D" id="1.20.1250.20">
    <property type="entry name" value="MFS general substrate transporter like domains"/>
    <property type="match status" value="1"/>
</dbReference>
<dbReference type="eggNOG" id="COG2814">
    <property type="taxonomic scope" value="Bacteria"/>
</dbReference>
<evidence type="ECO:0000256" key="2">
    <source>
        <dbReference type="ARBA" id="ARBA00022475"/>
    </source>
</evidence>
<feature type="transmembrane region" description="Helical" evidence="7">
    <location>
        <begin position="219"/>
        <end position="239"/>
    </location>
</feature>
<keyword evidence="2" id="KW-1003">Cell membrane</keyword>
<dbReference type="KEGG" id="srt:Srot_1044"/>
<proteinExistence type="predicted"/>
<feature type="transmembrane region" description="Helical" evidence="7">
    <location>
        <begin position="374"/>
        <end position="396"/>
    </location>
</feature>
<dbReference type="PANTHER" id="PTHR23513:SF11">
    <property type="entry name" value="STAPHYLOFERRIN A TRANSPORTER"/>
    <property type="match status" value="1"/>
</dbReference>
<feature type="transmembrane region" description="Helical" evidence="7">
    <location>
        <begin position="251"/>
        <end position="273"/>
    </location>
</feature>
<dbReference type="InterPro" id="IPR036259">
    <property type="entry name" value="MFS_trans_sf"/>
</dbReference>
<protein>
    <submittedName>
        <fullName evidence="8">Major facilitator superfamily MFS_1</fullName>
    </submittedName>
</protein>
<dbReference type="GO" id="GO:0005886">
    <property type="term" value="C:plasma membrane"/>
    <property type="evidence" value="ECO:0007669"/>
    <property type="project" value="UniProtKB-SubCell"/>
</dbReference>
<reference evidence="8 9" key="1">
    <citation type="journal article" date="2010" name="Stand. Genomic Sci.">
        <title>Complete genome sequence of Segniliparus rotundus type strain (CDC 1076).</title>
        <authorList>
            <person name="Sikorski J."/>
            <person name="Lapidus A."/>
            <person name="Copeland A."/>
            <person name="Misra M."/>
            <person name="Glavina Del Rio T."/>
            <person name="Nolan M."/>
            <person name="Lucas S."/>
            <person name="Chen F."/>
            <person name="Tice H."/>
            <person name="Cheng J.F."/>
            <person name="Jando M."/>
            <person name="Schneider S."/>
            <person name="Bruce D."/>
            <person name="Goodwin L."/>
            <person name="Pitluck S."/>
            <person name="Liolios K."/>
            <person name="Mikhailova N."/>
            <person name="Pati A."/>
            <person name="Ivanova N."/>
            <person name="Mavromatis K."/>
            <person name="Chen A."/>
            <person name="Palaniappan K."/>
            <person name="Chertkov O."/>
            <person name="Land M."/>
            <person name="Hauser L."/>
            <person name="Chang Y.J."/>
            <person name="Jeffries C.D."/>
            <person name="Brettin T."/>
            <person name="Detter J.C."/>
            <person name="Han C."/>
            <person name="Rohde M."/>
            <person name="Goker M."/>
            <person name="Bristow J."/>
            <person name="Eisen J.A."/>
            <person name="Markowitz V."/>
            <person name="Hugenholtz P."/>
            <person name="Kyrpides N.C."/>
            <person name="Klenk H.P."/>
        </authorList>
    </citation>
    <scope>NUCLEOTIDE SEQUENCE [LARGE SCALE GENOMIC DNA]</scope>
    <source>
        <strain evidence="9">ATCC BAA-972 / CDC 1076 / CIP 108378 / DSM 44985 / JCM 13578</strain>
    </source>
</reference>
<feature type="transmembrane region" description="Helical" evidence="7">
    <location>
        <begin position="308"/>
        <end position="327"/>
    </location>
</feature>
<keyword evidence="3 7" id="KW-0812">Transmembrane</keyword>
<dbReference type="InterPro" id="IPR011701">
    <property type="entry name" value="MFS"/>
</dbReference>